<protein>
    <submittedName>
        <fullName evidence="2 3">Membrane bound his kinase A</fullName>
    </submittedName>
</protein>
<feature type="transmembrane region" description="Helical" evidence="1">
    <location>
        <begin position="104"/>
        <end position="123"/>
    </location>
</feature>
<keyword evidence="3" id="KW-0808">Transferase</keyword>
<dbReference type="InterPro" id="IPR036890">
    <property type="entry name" value="HATPase_C_sf"/>
</dbReference>
<dbReference type="HOGENOM" id="CLU_000445_114_58_2"/>
<name>F7PJH9_9EURY</name>
<dbReference type="Proteomes" id="UP000015381">
    <property type="component" value="Chromosome I"/>
</dbReference>
<feature type="transmembrane region" description="Helical" evidence="1">
    <location>
        <begin position="12"/>
        <end position="30"/>
    </location>
</feature>
<dbReference type="RefSeq" id="WP_008525925.1">
    <property type="nucleotide sequence ID" value="NC_021921.1"/>
</dbReference>
<feature type="transmembrane region" description="Helical" evidence="1">
    <location>
        <begin position="69"/>
        <end position="92"/>
    </location>
</feature>
<evidence type="ECO:0000313" key="3">
    <source>
        <dbReference type="EMBL" id="ERJ05800.1"/>
    </source>
</evidence>
<dbReference type="AlphaFoldDB" id="F7PJH9"/>
<evidence type="ECO:0000313" key="2">
    <source>
        <dbReference type="EMBL" id="CCQ34265.1"/>
    </source>
</evidence>
<keyword evidence="1" id="KW-1133">Transmembrane helix</keyword>
<evidence type="ECO:0000256" key="1">
    <source>
        <dbReference type="SAM" id="Phobius"/>
    </source>
</evidence>
<dbReference type="Gene3D" id="3.30.565.10">
    <property type="entry name" value="Histidine kinase-like ATPase, C-terminal domain"/>
    <property type="match status" value="1"/>
</dbReference>
<reference evidence="2 5" key="3">
    <citation type="journal article" date="2014" name="Environ. Microbiol.">
        <title>Halorhabdus tiamatea: proteogenomics and glycosidase activity measurements identify the first cultivated euryarchaeon from a deep-sea anoxic brine lake as potential polysaccharide degrader.</title>
        <authorList>
            <person name="Werner J."/>
            <person name="Ferrer M."/>
            <person name="Michel G."/>
            <person name="Mann A.J."/>
            <person name="Huang S."/>
            <person name="Juarez S."/>
            <person name="Ciordia S."/>
            <person name="Albar J.P."/>
            <person name="Alcaide M."/>
            <person name="La Cono V."/>
            <person name="Yakimov M.M."/>
            <person name="Antunes A."/>
            <person name="Taborda M."/>
            <person name="Da Costa M.S."/>
            <person name="Amann R.I."/>
            <person name="Gloeckner F.O."/>
            <person name="Golyshina O.V."/>
            <person name="Golyshin P.N."/>
            <person name="Teeling H."/>
        </authorList>
    </citation>
    <scope>NUCLEOTIDE SEQUENCE [LARGE SCALE GENOMIC DNA]</scope>
    <source>
        <strain evidence="5">SARL4B</strain>
        <strain evidence="2">Type strain: SARL4B</strain>
    </source>
</reference>
<dbReference type="EMBL" id="HF571520">
    <property type="protein sequence ID" value="CCQ34265.1"/>
    <property type="molecule type" value="Genomic_DNA"/>
</dbReference>
<organism evidence="3 4">
    <name type="scientific">Halorhabdus tiamatea SARL4B</name>
    <dbReference type="NCBI Taxonomy" id="1033806"/>
    <lineage>
        <taxon>Archaea</taxon>
        <taxon>Methanobacteriati</taxon>
        <taxon>Methanobacteriota</taxon>
        <taxon>Stenosarchaea group</taxon>
        <taxon>Halobacteria</taxon>
        <taxon>Halobacteriales</taxon>
        <taxon>Haloarculaceae</taxon>
        <taxon>Halorhabdus</taxon>
    </lineage>
</organism>
<dbReference type="OrthoDB" id="230688at2157"/>
<evidence type="ECO:0000313" key="5">
    <source>
        <dbReference type="Proteomes" id="UP000015381"/>
    </source>
</evidence>
<dbReference type="KEGG" id="hti:HTIA_2153"/>
<accession>F7PJH9</accession>
<dbReference type="eggNOG" id="arCOG02364">
    <property type="taxonomic scope" value="Archaea"/>
</dbReference>
<dbReference type="GO" id="GO:0016301">
    <property type="term" value="F:kinase activity"/>
    <property type="evidence" value="ECO:0007669"/>
    <property type="project" value="UniProtKB-KW"/>
</dbReference>
<reference evidence="3 4" key="2">
    <citation type="journal article" date="2013" name="PLoS ONE">
        <title>INDIGO - INtegrated Data Warehouse of MIcrobial GenOmes with Examples from the Red Sea Extremophiles.</title>
        <authorList>
            <person name="Alam I."/>
            <person name="Antunes A."/>
            <person name="Kamau A.A."/>
            <person name="Ba Alawi W."/>
            <person name="Kalkatawi M."/>
            <person name="Stingl U."/>
            <person name="Bajic V.B."/>
        </authorList>
    </citation>
    <scope>NUCLEOTIDE SEQUENCE [LARGE SCALE GENOMIC DNA]</scope>
    <source>
        <strain evidence="3 4">SARL4B</strain>
    </source>
</reference>
<sequence>MVVTKRALGANYVTGTGLLLCGLFVPLLAGRTIDPPAAIVGGLGVLAAAALAMSGYWLDHVGLTGEQVWRVAIHAGLGIGIVTLGSLLVLVLTRVPDPGTSETTLLMSSIALGGTGGAVAGTIREFDRSTTTLTRSTEVLSRVLRHNLRNDMTVILGQLDRLENDPDDTFEPARSIRATVGDVAALSEQARLVELAVIRDKRRCHPTDVVACVKSVAETAQPDPSLAVETDLPEAAWAQADWMLETAIEHVLEAVRPQDEEPTVSISVEQTDAGRVSIRIVGGQLTPAAIETLEDGTETPLKHSEGLNLWLVRWIVRGYGGTITVEEESSAVTLQVQRAMPVTFGE</sequence>
<feature type="transmembrane region" description="Helical" evidence="1">
    <location>
        <begin position="37"/>
        <end position="57"/>
    </location>
</feature>
<dbReference type="Proteomes" id="UP000003861">
    <property type="component" value="Unassembled WGS sequence"/>
</dbReference>
<keyword evidence="3" id="KW-0418">Kinase</keyword>
<dbReference type="EMBL" id="AFNT02000025">
    <property type="protein sequence ID" value="ERJ05800.1"/>
    <property type="molecule type" value="Genomic_DNA"/>
</dbReference>
<keyword evidence="5" id="KW-1185">Reference proteome</keyword>
<proteinExistence type="predicted"/>
<reference evidence="3 4" key="1">
    <citation type="journal article" date="2011" name="J. Bacteriol.">
        <title>Genome sequence of Halorhabdus tiamatea, the first archaeon isolated from a deep-sea anoxic brine lake.</title>
        <authorList>
            <person name="Antunes A."/>
            <person name="Alam I."/>
            <person name="Bajic V.B."/>
            <person name="Stingl U."/>
        </authorList>
    </citation>
    <scope>NUCLEOTIDE SEQUENCE [LARGE SCALE GENOMIC DNA]</scope>
    <source>
        <strain evidence="3 4">SARL4B</strain>
    </source>
</reference>
<dbReference type="GeneID" id="23799293"/>
<evidence type="ECO:0000313" key="4">
    <source>
        <dbReference type="Proteomes" id="UP000003861"/>
    </source>
</evidence>
<keyword evidence="1" id="KW-0812">Transmembrane</keyword>
<keyword evidence="1" id="KW-0472">Membrane</keyword>
<gene>
    <name evidence="3" type="ORF">HLRTI_002188</name>
    <name evidence="2" type="ORF">HTIA_2153</name>
</gene>